<name>A0A2S4PI71_9PEZI</name>
<dbReference type="PANTHER" id="PTHR10638">
    <property type="entry name" value="COPPER AMINE OXIDASE"/>
    <property type="match status" value="1"/>
</dbReference>
<feature type="modified residue" description="2',4',5'-topaquinone" evidence="8">
    <location>
        <position position="317"/>
    </location>
</feature>
<dbReference type="SUPFAM" id="SSF49998">
    <property type="entry name" value="Amine oxidase catalytic domain"/>
    <property type="match status" value="1"/>
</dbReference>
<dbReference type="Gene3D" id="2.70.98.20">
    <property type="entry name" value="Copper amine oxidase, catalytic domain"/>
    <property type="match status" value="1"/>
</dbReference>
<comment type="cofactor">
    <cofactor evidence="1">
        <name>Cu cation</name>
        <dbReference type="ChEBI" id="CHEBI:23378"/>
    </cofactor>
</comment>
<feature type="active site" description="Proton acceptor" evidence="7">
    <location>
        <position position="233"/>
    </location>
</feature>
<keyword evidence="6 9" id="KW-0186">Copper</keyword>
<gene>
    <name evidence="11" type="ORF">EPUL_005727</name>
</gene>
<dbReference type="EC" id="1.4.3.-" evidence="9"/>
<dbReference type="InterPro" id="IPR036460">
    <property type="entry name" value="Cu_amine_oxidase_C_sf"/>
</dbReference>
<evidence type="ECO:0000313" key="12">
    <source>
        <dbReference type="Proteomes" id="UP000237438"/>
    </source>
</evidence>
<reference evidence="11 12" key="1">
    <citation type="submission" date="2017-10" db="EMBL/GenBank/DDBJ databases">
        <title>Development of genomic resources for the powdery mildew, Erysiphe pulchra.</title>
        <authorList>
            <person name="Wadl P.A."/>
            <person name="Mack B.M."/>
            <person name="Moore G."/>
            <person name="Beltz S.B."/>
        </authorList>
    </citation>
    <scope>NUCLEOTIDE SEQUENCE [LARGE SCALE GENOMIC DNA]</scope>
    <source>
        <strain evidence="11">Cflorida</strain>
    </source>
</reference>
<accession>A0A2S4PI71</accession>
<evidence type="ECO:0000256" key="6">
    <source>
        <dbReference type="ARBA" id="ARBA00023008"/>
    </source>
</evidence>
<dbReference type="STRING" id="225359.A0A2S4PI71"/>
<comment type="cofactor">
    <cofactor evidence="9">
        <name>Cu cation</name>
        <dbReference type="ChEBI" id="CHEBI:23378"/>
    </cofactor>
    <text evidence="9">Contains 1 topaquinone per subunit.</text>
</comment>
<sequence length="358" mass="40362">TDKVPYYHEATVDIESGKVLEHEVIGKEHQAALTLDEFDILVEEFTLPDGFEVVVEPWPYGGLDLTDENRRFFQGLIFAQDTRNGNPDSNFYAFPLPLIPIMDFHKREIIRIERLATGGRDDGIETKTQNEAKILDHCANAEYVPELLPNGTRKDLKTLNVVQPDGPSFKVTDNSLVEWQKWRFRVSFNPREGAVIHDVHYDGRSVLYRLSISEMTVPYADARAPFNRKQAFDFGDGGAGNCANNLSLGCDCLGVIKYFDAWTINSKGDISPQPNVICLHEQDNGIGWKHTNWRTGRAVVTRSRELVVQFIITLANYEYIFAYKFDQSGGIDIETRATGIVSSVNIDPGKTSDYGSFL</sequence>
<feature type="domain" description="Copper amine oxidase catalytic" evidence="10">
    <location>
        <begin position="159"/>
        <end position="356"/>
    </location>
</feature>
<evidence type="ECO:0000256" key="8">
    <source>
        <dbReference type="PIRSR" id="PIRSR600269-51"/>
    </source>
</evidence>
<dbReference type="GO" id="GO:0008131">
    <property type="term" value="F:primary methylamine oxidase activity"/>
    <property type="evidence" value="ECO:0007669"/>
    <property type="project" value="InterPro"/>
</dbReference>
<evidence type="ECO:0000256" key="9">
    <source>
        <dbReference type="RuleBase" id="RU000672"/>
    </source>
</evidence>
<dbReference type="OrthoDB" id="5379943at2759"/>
<dbReference type="InterPro" id="IPR016182">
    <property type="entry name" value="Cu_amine_oxidase_N-reg"/>
</dbReference>
<dbReference type="AlphaFoldDB" id="A0A2S4PI71"/>
<evidence type="ECO:0000256" key="3">
    <source>
        <dbReference type="ARBA" id="ARBA00022723"/>
    </source>
</evidence>
<dbReference type="SUPFAM" id="SSF54416">
    <property type="entry name" value="Amine oxidase N-terminal region"/>
    <property type="match status" value="1"/>
</dbReference>
<evidence type="ECO:0000256" key="2">
    <source>
        <dbReference type="ARBA" id="ARBA00007983"/>
    </source>
</evidence>
<dbReference type="GO" id="GO:0009308">
    <property type="term" value="P:amine metabolic process"/>
    <property type="evidence" value="ECO:0007669"/>
    <property type="project" value="UniProtKB-UniRule"/>
</dbReference>
<dbReference type="InterPro" id="IPR049948">
    <property type="entry name" value="Cu_Am_ox_TPQ-bd"/>
</dbReference>
<keyword evidence="4 7" id="KW-0801">TPQ</keyword>
<feature type="active site" description="Schiff-base intermediate with substrate; via topaquinone" evidence="7">
    <location>
        <position position="317"/>
    </location>
</feature>
<dbReference type="PANTHER" id="PTHR10638:SF91">
    <property type="entry name" value="AMINE OXIDASE"/>
    <property type="match status" value="1"/>
</dbReference>
<dbReference type="GO" id="GO:0005507">
    <property type="term" value="F:copper ion binding"/>
    <property type="evidence" value="ECO:0007669"/>
    <property type="project" value="InterPro"/>
</dbReference>
<dbReference type="InterPro" id="IPR000269">
    <property type="entry name" value="Cu_amine_oxidase"/>
</dbReference>
<feature type="non-terminal residue" evidence="11">
    <location>
        <position position="1"/>
    </location>
</feature>
<feature type="non-terminal residue" evidence="11">
    <location>
        <position position="358"/>
    </location>
</feature>
<protein>
    <recommendedName>
        <fullName evidence="9">Amine oxidase</fullName>
        <ecNumber evidence="9">1.4.3.-</ecNumber>
    </recommendedName>
</protein>
<evidence type="ECO:0000259" key="10">
    <source>
        <dbReference type="Pfam" id="PF01179"/>
    </source>
</evidence>
<keyword evidence="3 9" id="KW-0479">Metal-binding</keyword>
<dbReference type="PROSITE" id="PS01164">
    <property type="entry name" value="COPPER_AMINE_OXID_1"/>
    <property type="match status" value="1"/>
</dbReference>
<organism evidence="11 12">
    <name type="scientific">Erysiphe pulchra</name>
    <dbReference type="NCBI Taxonomy" id="225359"/>
    <lineage>
        <taxon>Eukaryota</taxon>
        <taxon>Fungi</taxon>
        <taxon>Dikarya</taxon>
        <taxon>Ascomycota</taxon>
        <taxon>Pezizomycotina</taxon>
        <taxon>Leotiomycetes</taxon>
        <taxon>Erysiphales</taxon>
        <taxon>Erysiphaceae</taxon>
        <taxon>Erysiphe</taxon>
    </lineage>
</organism>
<evidence type="ECO:0000256" key="4">
    <source>
        <dbReference type="ARBA" id="ARBA00022772"/>
    </source>
</evidence>
<dbReference type="GO" id="GO:0048038">
    <property type="term" value="F:quinone binding"/>
    <property type="evidence" value="ECO:0007669"/>
    <property type="project" value="InterPro"/>
</dbReference>
<dbReference type="Pfam" id="PF01179">
    <property type="entry name" value="Cu_amine_oxid"/>
    <property type="match status" value="1"/>
</dbReference>
<evidence type="ECO:0000256" key="1">
    <source>
        <dbReference type="ARBA" id="ARBA00001935"/>
    </source>
</evidence>
<keyword evidence="12" id="KW-1185">Reference proteome</keyword>
<dbReference type="EMBL" id="PEDP01008740">
    <property type="protein sequence ID" value="POS81732.1"/>
    <property type="molecule type" value="Genomic_DNA"/>
</dbReference>
<comment type="PTM">
    <text evidence="8 9">Topaquinone (TPQ) is generated by copper-dependent autoxidation of a specific tyrosyl residue.</text>
</comment>
<evidence type="ECO:0000256" key="7">
    <source>
        <dbReference type="PIRSR" id="PIRSR600269-50"/>
    </source>
</evidence>
<comment type="similarity">
    <text evidence="2 9">Belongs to the copper/topaquinone oxidase family.</text>
</comment>
<proteinExistence type="inferred from homology"/>
<dbReference type="InterPro" id="IPR015798">
    <property type="entry name" value="Cu_amine_oxidase_C"/>
</dbReference>
<evidence type="ECO:0000256" key="5">
    <source>
        <dbReference type="ARBA" id="ARBA00023002"/>
    </source>
</evidence>
<keyword evidence="5 9" id="KW-0560">Oxidoreductase</keyword>
<evidence type="ECO:0000313" key="11">
    <source>
        <dbReference type="EMBL" id="POS81732.1"/>
    </source>
</evidence>
<comment type="caution">
    <text evidence="11">The sequence shown here is derived from an EMBL/GenBank/DDBJ whole genome shotgun (WGS) entry which is preliminary data.</text>
</comment>
<dbReference type="Gene3D" id="3.10.450.40">
    <property type="match status" value="1"/>
</dbReference>
<dbReference type="Proteomes" id="UP000237438">
    <property type="component" value="Unassembled WGS sequence"/>
</dbReference>